<evidence type="ECO:0000256" key="4">
    <source>
        <dbReference type="ARBA" id="ARBA00022989"/>
    </source>
</evidence>
<dbReference type="EMBL" id="JAQLKE010000021">
    <property type="protein sequence ID" value="MDB7084633.1"/>
    <property type="molecule type" value="Genomic_DNA"/>
</dbReference>
<accession>A0A3E3AGG6</accession>
<evidence type="ECO:0000313" key="8">
    <source>
        <dbReference type="EMBL" id="RGD83697.1"/>
    </source>
</evidence>
<feature type="transmembrane region" description="Helical" evidence="6">
    <location>
        <begin position="58"/>
        <end position="76"/>
    </location>
</feature>
<dbReference type="AlphaFoldDB" id="A0A3E3AGG6"/>
<evidence type="ECO:0000256" key="1">
    <source>
        <dbReference type="ARBA" id="ARBA00004651"/>
    </source>
</evidence>
<dbReference type="Proteomes" id="UP000261032">
    <property type="component" value="Unassembled WGS sequence"/>
</dbReference>
<dbReference type="PANTHER" id="PTHR47089:SF1">
    <property type="entry name" value="GUANOSINE ABC TRANSPORTER PERMEASE PROTEIN NUPP"/>
    <property type="match status" value="1"/>
</dbReference>
<feature type="transmembrane region" description="Helical" evidence="6">
    <location>
        <begin position="195"/>
        <end position="213"/>
    </location>
</feature>
<dbReference type="InterPro" id="IPR001851">
    <property type="entry name" value="ABC_transp_permease"/>
</dbReference>
<gene>
    <name evidence="8" type="ORF">DXB93_12350</name>
    <name evidence="7" type="ORF">PM738_12535</name>
</gene>
<feature type="transmembrane region" description="Helical" evidence="6">
    <location>
        <begin position="319"/>
        <end position="345"/>
    </location>
</feature>
<proteinExistence type="predicted"/>
<evidence type="ECO:0000313" key="9">
    <source>
        <dbReference type="Proteomes" id="UP000261032"/>
    </source>
</evidence>
<dbReference type="RefSeq" id="WP_003538399.1">
    <property type="nucleotide sequence ID" value="NZ_AP031443.1"/>
</dbReference>
<sequence>MKNKAWTKSFLSSLIAILCGLIFGLLIMFLVIPNQALEGFSILLRGGFYRGIKSVGEVLYLSVPIMMTGLSVAFAFKCGLFNIGTPGQYIVGAFASMFIAFNATFIPESIRWIFAVLAGGLAGALWASVPGLLKAYRNVNVVISSIMMNYIGMLLVIEGVKKFMYNPTGAESYTIPTSLAIPNLGLDQVFNGSSINLGTFIAIGVCILAYVIMNKTTFGYELKATGYNPDASKYAGMNEKKSIVLSMVIAGFFAGLGGALVYMAGTGRTIGTAEVLAAEGFNGIPVALLGFNNPLGVIFAALFIAYINLGGNYVQAVHIAVEIIDVIVAAIIYFSSFTLFIRLILERRKGRKKDKKQALIGGDE</sequence>
<evidence type="ECO:0000256" key="6">
    <source>
        <dbReference type="SAM" id="Phobius"/>
    </source>
</evidence>
<feature type="transmembrane region" description="Helical" evidence="6">
    <location>
        <begin position="112"/>
        <end position="133"/>
    </location>
</feature>
<feature type="transmembrane region" description="Helical" evidence="6">
    <location>
        <begin position="12"/>
        <end position="37"/>
    </location>
</feature>
<evidence type="ECO:0000256" key="5">
    <source>
        <dbReference type="ARBA" id="ARBA00023136"/>
    </source>
</evidence>
<protein>
    <submittedName>
        <fullName evidence="8">ABC transporter permease</fullName>
    </submittedName>
</protein>
<reference evidence="8 9" key="1">
    <citation type="submission" date="2018-08" db="EMBL/GenBank/DDBJ databases">
        <title>A genome reference for cultivated species of the human gut microbiota.</title>
        <authorList>
            <person name="Zou Y."/>
            <person name="Xue W."/>
            <person name="Luo G."/>
        </authorList>
    </citation>
    <scope>NUCLEOTIDE SEQUENCE [LARGE SCALE GENOMIC DNA]</scope>
    <source>
        <strain evidence="8 9">OM06-4</strain>
    </source>
</reference>
<keyword evidence="3 6" id="KW-0812">Transmembrane</keyword>
<dbReference type="GeneID" id="64195766"/>
<feature type="transmembrane region" description="Helical" evidence="6">
    <location>
        <begin position="139"/>
        <end position="157"/>
    </location>
</feature>
<name>A0A3E3AGG6_9FIRM</name>
<dbReference type="PANTHER" id="PTHR47089">
    <property type="entry name" value="ABC TRANSPORTER, PERMEASE PROTEIN"/>
    <property type="match status" value="1"/>
</dbReference>
<keyword evidence="4 6" id="KW-1133">Transmembrane helix</keyword>
<keyword evidence="2" id="KW-1003">Cell membrane</keyword>
<dbReference type="CDD" id="cd06580">
    <property type="entry name" value="TM_PBP1_transp_TpRbsC_like"/>
    <property type="match status" value="1"/>
</dbReference>
<keyword evidence="5 6" id="KW-0472">Membrane</keyword>
<comment type="subcellular location">
    <subcellularLocation>
        <location evidence="1">Cell membrane</location>
        <topology evidence="1">Multi-pass membrane protein</topology>
    </subcellularLocation>
</comment>
<evidence type="ECO:0000256" key="3">
    <source>
        <dbReference type="ARBA" id="ARBA00022692"/>
    </source>
</evidence>
<feature type="transmembrane region" description="Helical" evidence="6">
    <location>
        <begin position="88"/>
        <end position="105"/>
    </location>
</feature>
<comment type="caution">
    <text evidence="8">The sequence shown here is derived from an EMBL/GenBank/DDBJ whole genome shotgun (WGS) entry which is preliminary data.</text>
</comment>
<dbReference type="EMBL" id="QUSL01000021">
    <property type="protein sequence ID" value="RGD83697.1"/>
    <property type="molecule type" value="Genomic_DNA"/>
</dbReference>
<dbReference type="GO" id="GO:0022857">
    <property type="term" value="F:transmembrane transporter activity"/>
    <property type="evidence" value="ECO:0007669"/>
    <property type="project" value="InterPro"/>
</dbReference>
<dbReference type="Pfam" id="PF02653">
    <property type="entry name" value="BPD_transp_2"/>
    <property type="match status" value="1"/>
</dbReference>
<evidence type="ECO:0000313" key="7">
    <source>
        <dbReference type="EMBL" id="MDB7084633.1"/>
    </source>
</evidence>
<dbReference type="GO" id="GO:0005886">
    <property type="term" value="C:plasma membrane"/>
    <property type="evidence" value="ECO:0007669"/>
    <property type="project" value="UniProtKB-SubCell"/>
</dbReference>
<evidence type="ECO:0000256" key="2">
    <source>
        <dbReference type="ARBA" id="ARBA00022475"/>
    </source>
</evidence>
<feature type="transmembrane region" description="Helical" evidence="6">
    <location>
        <begin position="243"/>
        <end position="265"/>
    </location>
</feature>
<reference evidence="7" key="2">
    <citation type="submission" date="2023-01" db="EMBL/GenBank/DDBJ databases">
        <title>Human gut microbiome strain richness.</title>
        <authorList>
            <person name="Chen-Liaw A."/>
        </authorList>
    </citation>
    <scope>NUCLEOTIDE SEQUENCE</scope>
    <source>
        <strain evidence="7">1001217st2_G6_1001217B_191108</strain>
    </source>
</reference>
<organism evidence="8 9">
    <name type="scientific">Thomasclavelia ramosa</name>
    <dbReference type="NCBI Taxonomy" id="1547"/>
    <lineage>
        <taxon>Bacteria</taxon>
        <taxon>Bacillati</taxon>
        <taxon>Bacillota</taxon>
        <taxon>Erysipelotrichia</taxon>
        <taxon>Erysipelotrichales</taxon>
        <taxon>Coprobacillaceae</taxon>
        <taxon>Thomasclavelia</taxon>
    </lineage>
</organism>
<dbReference type="Proteomes" id="UP001211987">
    <property type="component" value="Unassembled WGS sequence"/>
</dbReference>